<keyword evidence="2" id="KW-1185">Reference proteome</keyword>
<evidence type="ECO:0000313" key="2">
    <source>
        <dbReference type="Proteomes" id="UP001150603"/>
    </source>
</evidence>
<evidence type="ECO:0000313" key="1">
    <source>
        <dbReference type="EMBL" id="KAJ1948018.1"/>
    </source>
</evidence>
<gene>
    <name evidence="1" type="ORF">FBU59_001786</name>
</gene>
<dbReference type="EMBL" id="JANBPW010000866">
    <property type="protein sequence ID" value="KAJ1948018.1"/>
    <property type="molecule type" value="Genomic_DNA"/>
</dbReference>
<proteinExistence type="predicted"/>
<sequence>MVKRTASENWDPVVEKEEEDVVKEDIVKEDIVEEETVKEDIVEEETVEEETVKEDVVKEEVVEEGLVENSESGAESDEEDVYVVERIVKHTDGEDGRPLYWIKWEGYDGPADNTWESEDNIIDKSILKRYWDEYNAKAAKKATPAKKRGRPPTRGVSSPAKTNGGAAKRRRTSAKKDEEPETSEDPSKDTRYGDDGPEADDWVPLLDRIITLDTTDAGTVAHIKWKNGQECEYPLEVMYAKLPQQMLQFYESRLRFRPAK</sequence>
<protein>
    <submittedName>
        <fullName evidence="1">Uncharacterized protein</fullName>
    </submittedName>
</protein>
<name>A0ACC1JCT2_9FUNG</name>
<dbReference type="Proteomes" id="UP001150603">
    <property type="component" value="Unassembled WGS sequence"/>
</dbReference>
<reference evidence="1" key="1">
    <citation type="submission" date="2022-07" db="EMBL/GenBank/DDBJ databases">
        <title>Phylogenomic reconstructions and comparative analyses of Kickxellomycotina fungi.</title>
        <authorList>
            <person name="Reynolds N.K."/>
            <person name="Stajich J.E."/>
            <person name="Barry K."/>
            <person name="Grigoriev I.V."/>
            <person name="Crous P."/>
            <person name="Smith M.E."/>
        </authorList>
    </citation>
    <scope>NUCLEOTIDE SEQUENCE</scope>
    <source>
        <strain evidence="1">NRRL 5244</strain>
    </source>
</reference>
<organism evidence="1 2">
    <name type="scientific">Linderina macrospora</name>
    <dbReference type="NCBI Taxonomy" id="4868"/>
    <lineage>
        <taxon>Eukaryota</taxon>
        <taxon>Fungi</taxon>
        <taxon>Fungi incertae sedis</taxon>
        <taxon>Zoopagomycota</taxon>
        <taxon>Kickxellomycotina</taxon>
        <taxon>Kickxellomycetes</taxon>
        <taxon>Kickxellales</taxon>
        <taxon>Kickxellaceae</taxon>
        <taxon>Linderina</taxon>
    </lineage>
</organism>
<comment type="caution">
    <text evidence="1">The sequence shown here is derived from an EMBL/GenBank/DDBJ whole genome shotgun (WGS) entry which is preliminary data.</text>
</comment>
<accession>A0ACC1JCT2</accession>